<accession>A0ABD6BQE5</accession>
<evidence type="ECO:0000313" key="3">
    <source>
        <dbReference type="Proteomes" id="UP001597139"/>
    </source>
</evidence>
<dbReference type="AlphaFoldDB" id="A0ABD6BQE5"/>
<comment type="caution">
    <text evidence="2">The sequence shown here is derived from an EMBL/GenBank/DDBJ whole genome shotgun (WGS) entry which is preliminary data.</text>
</comment>
<proteinExistence type="predicted"/>
<feature type="non-terminal residue" evidence="2">
    <location>
        <position position="99"/>
    </location>
</feature>
<feature type="compositionally biased region" description="Acidic residues" evidence="1">
    <location>
        <begin position="1"/>
        <end position="14"/>
    </location>
</feature>
<sequence>AEFGEPEDDDEESPAEAVESRVDELRAEIEEQRGPYAADVVDDLEGLQTTLTETRWTAAGTPETQEAVDDYLDAAGDALDTEFGSADDESPEALAHELD</sequence>
<evidence type="ECO:0000256" key="1">
    <source>
        <dbReference type="SAM" id="MobiDB-lite"/>
    </source>
</evidence>
<organism evidence="2 3">
    <name type="scientific">Halolamina litorea</name>
    <dbReference type="NCBI Taxonomy" id="1515593"/>
    <lineage>
        <taxon>Archaea</taxon>
        <taxon>Methanobacteriati</taxon>
        <taxon>Methanobacteriota</taxon>
        <taxon>Stenosarchaea group</taxon>
        <taxon>Halobacteria</taxon>
        <taxon>Halobacteriales</taxon>
        <taxon>Haloferacaceae</taxon>
    </lineage>
</organism>
<gene>
    <name evidence="2" type="ORF">ACFSAU_07440</name>
</gene>
<evidence type="ECO:0000313" key="2">
    <source>
        <dbReference type="EMBL" id="MFD1567322.1"/>
    </source>
</evidence>
<name>A0ABD6BQE5_9EURY</name>
<feature type="region of interest" description="Disordered" evidence="1">
    <location>
        <begin position="1"/>
        <end position="21"/>
    </location>
</feature>
<dbReference type="EMBL" id="JBHUCZ010000003">
    <property type="protein sequence ID" value="MFD1567322.1"/>
    <property type="molecule type" value="Genomic_DNA"/>
</dbReference>
<keyword evidence="3" id="KW-1185">Reference proteome</keyword>
<reference evidence="2 3" key="1">
    <citation type="journal article" date="2019" name="Int. J. Syst. Evol. Microbiol.">
        <title>The Global Catalogue of Microorganisms (GCM) 10K type strain sequencing project: providing services to taxonomists for standard genome sequencing and annotation.</title>
        <authorList>
            <consortium name="The Broad Institute Genomics Platform"/>
            <consortium name="The Broad Institute Genome Sequencing Center for Infectious Disease"/>
            <person name="Wu L."/>
            <person name="Ma J."/>
        </authorList>
    </citation>
    <scope>NUCLEOTIDE SEQUENCE [LARGE SCALE GENOMIC DNA]</scope>
    <source>
        <strain evidence="2 3">CGMCC 1.12859</strain>
    </source>
</reference>
<feature type="non-terminal residue" evidence="2">
    <location>
        <position position="1"/>
    </location>
</feature>
<dbReference type="Proteomes" id="UP001597139">
    <property type="component" value="Unassembled WGS sequence"/>
</dbReference>
<protein>
    <submittedName>
        <fullName evidence="2">HEAT repeat domain-containing protein</fullName>
    </submittedName>
</protein>